<dbReference type="GO" id="GO:0004519">
    <property type="term" value="F:endonuclease activity"/>
    <property type="evidence" value="ECO:0007669"/>
    <property type="project" value="UniProtKB-KW"/>
</dbReference>
<organism evidence="9 10">
    <name type="scientific">Mikania micrantha</name>
    <name type="common">bitter vine</name>
    <dbReference type="NCBI Taxonomy" id="192012"/>
    <lineage>
        <taxon>Eukaryota</taxon>
        <taxon>Viridiplantae</taxon>
        <taxon>Streptophyta</taxon>
        <taxon>Embryophyta</taxon>
        <taxon>Tracheophyta</taxon>
        <taxon>Spermatophyta</taxon>
        <taxon>Magnoliopsida</taxon>
        <taxon>eudicotyledons</taxon>
        <taxon>Gunneridae</taxon>
        <taxon>Pentapetalae</taxon>
        <taxon>asterids</taxon>
        <taxon>campanulids</taxon>
        <taxon>Asterales</taxon>
        <taxon>Asteraceae</taxon>
        <taxon>Asteroideae</taxon>
        <taxon>Heliantheae alliance</taxon>
        <taxon>Eupatorieae</taxon>
        <taxon>Mikania</taxon>
    </lineage>
</organism>
<keyword evidence="3" id="KW-0548">Nucleotidyltransferase</keyword>
<feature type="domain" description="Reverse transcriptase" evidence="8">
    <location>
        <begin position="1"/>
        <end position="204"/>
    </location>
</feature>
<dbReference type="SUPFAM" id="SSF56672">
    <property type="entry name" value="DNA/RNA polymerases"/>
    <property type="match status" value="1"/>
</dbReference>
<accession>A0A5N6P6C3</accession>
<evidence type="ECO:0000313" key="10">
    <source>
        <dbReference type="Proteomes" id="UP000326396"/>
    </source>
</evidence>
<dbReference type="GO" id="GO:0008233">
    <property type="term" value="F:peptidase activity"/>
    <property type="evidence" value="ECO:0007669"/>
    <property type="project" value="UniProtKB-KW"/>
</dbReference>
<keyword evidence="10" id="KW-1185">Reference proteome</keyword>
<dbReference type="InterPro" id="IPR041577">
    <property type="entry name" value="RT_RNaseH_2"/>
</dbReference>
<dbReference type="GO" id="GO:0006508">
    <property type="term" value="P:proteolysis"/>
    <property type="evidence" value="ECO:0007669"/>
    <property type="project" value="UniProtKB-KW"/>
</dbReference>
<dbReference type="CDD" id="cd01647">
    <property type="entry name" value="RT_LTR"/>
    <property type="match status" value="1"/>
</dbReference>
<name>A0A5N6P6C3_9ASTR</name>
<dbReference type="FunFam" id="3.10.10.10:FF:000007">
    <property type="entry name" value="Retrovirus-related Pol polyprotein from transposon 17.6-like Protein"/>
    <property type="match status" value="1"/>
</dbReference>
<dbReference type="OrthoDB" id="1909920at2759"/>
<keyword evidence="4" id="KW-0540">Nuclease</keyword>
<evidence type="ECO:0000256" key="3">
    <source>
        <dbReference type="ARBA" id="ARBA00022695"/>
    </source>
</evidence>
<dbReference type="Pfam" id="PF17919">
    <property type="entry name" value="RT_RNaseH_2"/>
    <property type="match status" value="1"/>
</dbReference>
<sequence length="312" mass="35342">MATNTRNQEMEKMVKDHDRSLQQLNVSVEEIRSFNVSIKTTMDDLVRSFQVMSSQFNSTSNANGSANRMETNEESRYGRFNRGAAVFSKLDLRLGYHQIRMHEQDIDKTAFRTHQGLFEFVVLPFGLTNAPATFQSLMNTTFKSLLRKKVLIFFDDILVYSCDLQSHLVDLKEVLLLMRHNKLMAKRSKCTFGGSQVEYLGHIISKKGVSTDVKKIEAIIQWPTPQSIKQLRGFLGLAGYYRRFIQSFGSIAKPLTELLKKDSFQWSDNAQIAFNALKQALSSAPVLALPDFTKTFVLETDASSKGLGAVLM</sequence>
<dbReference type="Gene3D" id="3.30.70.270">
    <property type="match status" value="2"/>
</dbReference>
<dbReference type="PROSITE" id="PS50878">
    <property type="entry name" value="RT_POL"/>
    <property type="match status" value="1"/>
</dbReference>
<evidence type="ECO:0000259" key="8">
    <source>
        <dbReference type="PROSITE" id="PS50878"/>
    </source>
</evidence>
<protein>
    <recommendedName>
        <fullName evidence="8">Reverse transcriptase domain-containing protein</fullName>
    </recommendedName>
</protein>
<keyword evidence="5" id="KW-0255">Endonuclease</keyword>
<evidence type="ECO:0000256" key="2">
    <source>
        <dbReference type="ARBA" id="ARBA00022679"/>
    </source>
</evidence>
<dbReference type="GO" id="GO:0003964">
    <property type="term" value="F:RNA-directed DNA polymerase activity"/>
    <property type="evidence" value="ECO:0007669"/>
    <property type="project" value="UniProtKB-KW"/>
</dbReference>
<keyword evidence="7" id="KW-0695">RNA-directed DNA polymerase</keyword>
<dbReference type="FunFam" id="3.30.70.270:FF:000020">
    <property type="entry name" value="Transposon Tf2-6 polyprotein-like Protein"/>
    <property type="match status" value="1"/>
</dbReference>
<dbReference type="Gene3D" id="3.10.10.10">
    <property type="entry name" value="HIV Type 1 Reverse Transcriptase, subunit A, domain 1"/>
    <property type="match status" value="1"/>
</dbReference>
<keyword evidence="2" id="KW-0808">Transferase</keyword>
<dbReference type="InterPro" id="IPR043128">
    <property type="entry name" value="Rev_trsase/Diguanyl_cyclase"/>
</dbReference>
<keyword evidence="1" id="KW-0645">Protease</keyword>
<keyword evidence="6" id="KW-0378">Hydrolase</keyword>
<comment type="caution">
    <text evidence="9">The sequence shown here is derived from an EMBL/GenBank/DDBJ whole genome shotgun (WGS) entry which is preliminary data.</text>
</comment>
<dbReference type="InterPro" id="IPR043502">
    <property type="entry name" value="DNA/RNA_pol_sf"/>
</dbReference>
<reference evidence="9 10" key="1">
    <citation type="submission" date="2019-05" db="EMBL/GenBank/DDBJ databases">
        <title>Mikania micrantha, genome provides insights into the molecular mechanism of rapid growth.</title>
        <authorList>
            <person name="Liu B."/>
        </authorList>
    </citation>
    <scope>NUCLEOTIDE SEQUENCE [LARGE SCALE GENOMIC DNA]</scope>
    <source>
        <strain evidence="9">NLD-2019</strain>
        <tissue evidence="9">Leaf</tissue>
    </source>
</reference>
<evidence type="ECO:0000256" key="4">
    <source>
        <dbReference type="ARBA" id="ARBA00022722"/>
    </source>
</evidence>
<dbReference type="Pfam" id="PF00078">
    <property type="entry name" value="RVT_1"/>
    <property type="match status" value="1"/>
</dbReference>
<dbReference type="InterPro" id="IPR051320">
    <property type="entry name" value="Viral_Replic_Matur_Polypro"/>
</dbReference>
<evidence type="ECO:0000256" key="6">
    <source>
        <dbReference type="ARBA" id="ARBA00022801"/>
    </source>
</evidence>
<gene>
    <name evidence="9" type="ORF">E3N88_12724</name>
</gene>
<evidence type="ECO:0000256" key="7">
    <source>
        <dbReference type="ARBA" id="ARBA00022918"/>
    </source>
</evidence>
<evidence type="ECO:0000256" key="5">
    <source>
        <dbReference type="ARBA" id="ARBA00022759"/>
    </source>
</evidence>
<dbReference type="PANTHER" id="PTHR33064">
    <property type="entry name" value="POL PROTEIN"/>
    <property type="match status" value="1"/>
</dbReference>
<dbReference type="EMBL" id="SZYD01000006">
    <property type="protein sequence ID" value="KAD5961251.1"/>
    <property type="molecule type" value="Genomic_DNA"/>
</dbReference>
<dbReference type="InterPro" id="IPR000477">
    <property type="entry name" value="RT_dom"/>
</dbReference>
<dbReference type="Proteomes" id="UP000326396">
    <property type="component" value="Linkage Group LG14"/>
</dbReference>
<evidence type="ECO:0000256" key="1">
    <source>
        <dbReference type="ARBA" id="ARBA00022670"/>
    </source>
</evidence>
<evidence type="ECO:0000313" key="9">
    <source>
        <dbReference type="EMBL" id="KAD5961251.1"/>
    </source>
</evidence>
<dbReference type="PANTHER" id="PTHR33064:SF37">
    <property type="entry name" value="RIBONUCLEASE H"/>
    <property type="match status" value="1"/>
</dbReference>
<dbReference type="AlphaFoldDB" id="A0A5N6P6C3"/>
<proteinExistence type="predicted"/>